<protein>
    <recommendedName>
        <fullName evidence="3">Apea-like HEPN domain-containing protein</fullName>
    </recommendedName>
</protein>
<comment type="caution">
    <text evidence="1">The sequence shown here is derived from an EMBL/GenBank/DDBJ whole genome shotgun (WGS) entry which is preliminary data.</text>
</comment>
<dbReference type="EMBL" id="BMTU01000002">
    <property type="protein sequence ID" value="GGQ67204.1"/>
    <property type="molecule type" value="Genomic_DNA"/>
</dbReference>
<dbReference type="RefSeq" id="WP_189556174.1">
    <property type="nucleotide sequence ID" value="NZ_BMTU01000002.1"/>
</dbReference>
<proteinExistence type="predicted"/>
<reference evidence="1" key="2">
    <citation type="submission" date="2020-09" db="EMBL/GenBank/DDBJ databases">
        <authorList>
            <person name="Sun Q."/>
            <person name="Ohkuma M."/>
        </authorList>
    </citation>
    <scope>NUCLEOTIDE SEQUENCE</scope>
    <source>
        <strain evidence="1">JCM 4403</strain>
    </source>
</reference>
<name>A0A918BGQ5_9ACTN</name>
<gene>
    <name evidence="1" type="ORF">GCM10010280_11580</name>
</gene>
<dbReference type="Proteomes" id="UP000656732">
    <property type="component" value="Unassembled WGS sequence"/>
</dbReference>
<keyword evidence="2" id="KW-1185">Reference proteome</keyword>
<organism evidence="1 2">
    <name type="scientific">Streptomyces pilosus</name>
    <dbReference type="NCBI Taxonomy" id="28893"/>
    <lineage>
        <taxon>Bacteria</taxon>
        <taxon>Bacillati</taxon>
        <taxon>Actinomycetota</taxon>
        <taxon>Actinomycetes</taxon>
        <taxon>Kitasatosporales</taxon>
        <taxon>Streptomycetaceae</taxon>
        <taxon>Streptomyces</taxon>
    </lineage>
</organism>
<evidence type="ECO:0000313" key="2">
    <source>
        <dbReference type="Proteomes" id="UP000656732"/>
    </source>
</evidence>
<accession>A0A918BGQ5</accession>
<sequence length="460" mass="50889">MNEHETVRGVLQAWLDDLRQQPPREWSVTELSRRAAWDQVRTVVAGLAPVSRRPDLYGKDGSALDDEVLLAMTGLEQVAEAAATGTLMSLDDLTADFTALCMAAAPEAQTWILLDIDLPRGTDLALGEYRLQTVSATSLAQLMPLPSMHRFIRNPDLDPDTLGGSTFLQQSLPGQALARGRSWLPDLDQRPERRHLEPLLALQLWNPEESVHPEAYFRVEPGRHSELRAGSPHIEPYFDHTGEEVGEVHRAFGYHVPPSAVPGLTAFLHEVHGMISTVRSRTVKDGRSAPTARALASAANRLVRAAQRTMGGTYVDESEADDVLLDYVIAMEAVAAADGSGDSRRRTSQRSAALWTRDEDRLAVYKTIKRAYTRRSRYAHGEDQTPITDEELFTVRCTAFGVFLRWLVLTSALGEEVLQHLDASLLSHQERCRITKVLDAFFTATPPATTPGACCEAHRS</sequence>
<dbReference type="AlphaFoldDB" id="A0A918BGQ5"/>
<evidence type="ECO:0000313" key="1">
    <source>
        <dbReference type="EMBL" id="GGQ67204.1"/>
    </source>
</evidence>
<evidence type="ECO:0008006" key="3">
    <source>
        <dbReference type="Google" id="ProtNLM"/>
    </source>
</evidence>
<reference evidence="1" key="1">
    <citation type="journal article" date="2014" name="Int. J. Syst. Evol. Microbiol.">
        <title>Complete genome sequence of Corynebacterium casei LMG S-19264T (=DSM 44701T), isolated from a smear-ripened cheese.</title>
        <authorList>
            <consortium name="US DOE Joint Genome Institute (JGI-PGF)"/>
            <person name="Walter F."/>
            <person name="Albersmeier A."/>
            <person name="Kalinowski J."/>
            <person name="Ruckert C."/>
        </authorList>
    </citation>
    <scope>NUCLEOTIDE SEQUENCE</scope>
    <source>
        <strain evidence="1">JCM 4403</strain>
    </source>
</reference>